<evidence type="ECO:0000256" key="1">
    <source>
        <dbReference type="SAM" id="Phobius"/>
    </source>
</evidence>
<feature type="transmembrane region" description="Helical" evidence="1">
    <location>
        <begin position="216"/>
        <end position="245"/>
    </location>
</feature>
<name>A0A178MGV1_9CHLR</name>
<dbReference type="STRING" id="1707952.A6A03_09045"/>
<sequence length="465" mass="49980">MSHFNSLIQAVGLTPALSAYPFTSVLVLLLIGGLVQQHLLNPEQMARDSMGFFTVFASQISGVDLPAWAFELPFVLLILLGVIYEWSSERSANAQQTLGFVNRLVKTGAGFGVQYQMVNSQMDQILDLLAQTLPSDTVAALSTGVAVAAVAPLAAQPADGLAWLAQPIAFVWSSIVTVAIWIISGIRAAIIALISLMDPGGHLGLLKLFSWGDGGWAITTTVVLILFPLLALLLAGLTVLGLWLIRRYFELRERKMLIACHHCGGQMHPAALECPACRQANQQPRMVGWIGQPRPELVTDPAAHRLALIKHRRCPSCATRLKKRAVQQACPACATVTFTDVAQVNSFLRALDRQLPRTLLVSGLLGLVPVIGVVPAIIYYRLSLIASLQSYVPASISGCFTNWVLRIVAIVLIGMQSIPGIGIFAIPALCLINYTVQRQIVLGQATANIRTTGALAMPDGKTVAS</sequence>
<protein>
    <submittedName>
        <fullName evidence="2">Uncharacterized protein</fullName>
    </submittedName>
</protein>
<dbReference type="EMBL" id="LWQS01000034">
    <property type="protein sequence ID" value="OAN47773.1"/>
    <property type="molecule type" value="Genomic_DNA"/>
</dbReference>
<evidence type="ECO:0000313" key="2">
    <source>
        <dbReference type="EMBL" id="OAN47773.1"/>
    </source>
</evidence>
<keyword evidence="1" id="KW-0812">Transmembrane</keyword>
<dbReference type="Proteomes" id="UP000078287">
    <property type="component" value="Unassembled WGS sequence"/>
</dbReference>
<comment type="caution">
    <text evidence="2">The sequence shown here is derived from an EMBL/GenBank/DDBJ whole genome shotgun (WGS) entry which is preliminary data.</text>
</comment>
<feature type="transmembrane region" description="Helical" evidence="1">
    <location>
        <begin position="167"/>
        <end position="196"/>
    </location>
</feature>
<reference evidence="2 3" key="1">
    <citation type="submission" date="2016-04" db="EMBL/GenBank/DDBJ databases">
        <title>Chloroflexus islandicus sp. nov., a thermophilic filamentous anoxygenic phototrophic bacterium from geyser Strokkur (Iceland).</title>
        <authorList>
            <person name="Gaisin V.A."/>
            <person name="Kalashnikov A.M."/>
            <person name="Sukhacheva M.V."/>
            <person name="Grouzdev D.S."/>
            <person name="Ivanov T.M."/>
            <person name="Kuznetsov B."/>
            <person name="Gorlenko V.M."/>
        </authorList>
    </citation>
    <scope>NUCLEOTIDE SEQUENCE [LARGE SCALE GENOMIC DNA]</scope>
    <source>
        <strain evidence="3">isl-2</strain>
    </source>
</reference>
<keyword evidence="1" id="KW-0472">Membrane</keyword>
<evidence type="ECO:0000313" key="3">
    <source>
        <dbReference type="Proteomes" id="UP000078287"/>
    </source>
</evidence>
<proteinExistence type="predicted"/>
<dbReference type="RefSeq" id="WP_066783360.1">
    <property type="nucleotide sequence ID" value="NZ_LWQS01000034.1"/>
</dbReference>
<organism evidence="2 3">
    <name type="scientific">Chloroflexus islandicus</name>
    <dbReference type="NCBI Taxonomy" id="1707952"/>
    <lineage>
        <taxon>Bacteria</taxon>
        <taxon>Bacillati</taxon>
        <taxon>Chloroflexota</taxon>
        <taxon>Chloroflexia</taxon>
        <taxon>Chloroflexales</taxon>
        <taxon>Chloroflexineae</taxon>
        <taxon>Chloroflexaceae</taxon>
        <taxon>Chloroflexus</taxon>
    </lineage>
</organism>
<feature type="transmembrane region" description="Helical" evidence="1">
    <location>
        <begin position="20"/>
        <end position="40"/>
    </location>
</feature>
<keyword evidence="1" id="KW-1133">Transmembrane helix</keyword>
<dbReference type="AlphaFoldDB" id="A0A178MGV1"/>
<accession>A0A178MGV1</accession>
<feature type="transmembrane region" description="Helical" evidence="1">
    <location>
        <begin position="52"/>
        <end position="84"/>
    </location>
</feature>
<feature type="transmembrane region" description="Helical" evidence="1">
    <location>
        <begin position="403"/>
        <end position="432"/>
    </location>
</feature>
<gene>
    <name evidence="2" type="ORF">A6A03_09045</name>
</gene>
<dbReference type="OrthoDB" id="1416706at2"/>
<feature type="transmembrane region" description="Helical" evidence="1">
    <location>
        <begin position="359"/>
        <end position="383"/>
    </location>
</feature>
<keyword evidence="3" id="KW-1185">Reference proteome</keyword>